<evidence type="ECO:0000256" key="2">
    <source>
        <dbReference type="ARBA" id="ARBA00023125"/>
    </source>
</evidence>
<dbReference type="InterPro" id="IPR018062">
    <property type="entry name" value="HTH_AraC-typ_CS"/>
</dbReference>
<keyword evidence="2" id="KW-0238">DNA-binding</keyword>
<evidence type="ECO:0000313" key="7">
    <source>
        <dbReference type="Proteomes" id="UP001520878"/>
    </source>
</evidence>
<dbReference type="Pfam" id="PF12833">
    <property type="entry name" value="HTH_18"/>
    <property type="match status" value="1"/>
</dbReference>
<dbReference type="InterPro" id="IPR020449">
    <property type="entry name" value="Tscrpt_reg_AraC-type_HTH"/>
</dbReference>
<feature type="transmembrane region" description="Helical" evidence="4">
    <location>
        <begin position="97"/>
        <end position="118"/>
    </location>
</feature>
<evidence type="ECO:0000256" key="1">
    <source>
        <dbReference type="ARBA" id="ARBA00023015"/>
    </source>
</evidence>
<comment type="caution">
    <text evidence="6">The sequence shown here is derived from an EMBL/GenBank/DDBJ whole genome shotgun (WGS) entry which is preliminary data.</text>
</comment>
<accession>A0ABS8GC03</accession>
<feature type="transmembrane region" description="Helical" evidence="4">
    <location>
        <begin position="37"/>
        <end position="55"/>
    </location>
</feature>
<evidence type="ECO:0000256" key="4">
    <source>
        <dbReference type="SAM" id="Phobius"/>
    </source>
</evidence>
<keyword evidence="4" id="KW-0812">Transmembrane</keyword>
<dbReference type="PRINTS" id="PR00032">
    <property type="entry name" value="HTHARAC"/>
</dbReference>
<feature type="transmembrane region" description="Helical" evidence="4">
    <location>
        <begin position="67"/>
        <end position="85"/>
    </location>
</feature>
<dbReference type="PROSITE" id="PS00041">
    <property type="entry name" value="HTH_ARAC_FAMILY_1"/>
    <property type="match status" value="1"/>
</dbReference>
<evidence type="ECO:0000256" key="3">
    <source>
        <dbReference type="ARBA" id="ARBA00023163"/>
    </source>
</evidence>
<dbReference type="PANTHER" id="PTHR43280">
    <property type="entry name" value="ARAC-FAMILY TRANSCRIPTIONAL REGULATOR"/>
    <property type="match status" value="1"/>
</dbReference>
<dbReference type="SMART" id="SM00342">
    <property type="entry name" value="HTH_ARAC"/>
    <property type="match status" value="1"/>
</dbReference>
<dbReference type="Gene3D" id="1.10.10.60">
    <property type="entry name" value="Homeodomain-like"/>
    <property type="match status" value="2"/>
</dbReference>
<organism evidence="6 7">
    <name type="scientific">Fluctibacter halophilus</name>
    <dbReference type="NCBI Taxonomy" id="226011"/>
    <lineage>
        <taxon>Bacteria</taxon>
        <taxon>Pseudomonadati</taxon>
        <taxon>Pseudomonadota</taxon>
        <taxon>Gammaproteobacteria</taxon>
        <taxon>Alteromonadales</taxon>
        <taxon>Alteromonadaceae</taxon>
        <taxon>Fluctibacter</taxon>
    </lineage>
</organism>
<keyword evidence="4" id="KW-1133">Transmembrane helix</keyword>
<feature type="transmembrane region" description="Helical" evidence="4">
    <location>
        <begin position="181"/>
        <end position="202"/>
    </location>
</feature>
<dbReference type="InterPro" id="IPR018060">
    <property type="entry name" value="HTH_AraC"/>
</dbReference>
<dbReference type="Proteomes" id="UP001520878">
    <property type="component" value="Unassembled WGS sequence"/>
</dbReference>
<protein>
    <submittedName>
        <fullName evidence="6">Helix-turn-helix domain-containing protein</fullName>
    </submittedName>
</protein>
<feature type="transmembrane region" description="Helical" evidence="4">
    <location>
        <begin position="138"/>
        <end position="161"/>
    </location>
</feature>
<keyword evidence="1" id="KW-0805">Transcription regulation</keyword>
<name>A0ABS8GC03_9ALTE</name>
<keyword evidence="3" id="KW-0804">Transcription</keyword>
<proteinExistence type="predicted"/>
<dbReference type="SUPFAM" id="SSF46689">
    <property type="entry name" value="Homeodomain-like"/>
    <property type="match status" value="1"/>
</dbReference>
<dbReference type="PROSITE" id="PS01124">
    <property type="entry name" value="HTH_ARAC_FAMILY_2"/>
    <property type="match status" value="1"/>
</dbReference>
<dbReference type="InterPro" id="IPR009057">
    <property type="entry name" value="Homeodomain-like_sf"/>
</dbReference>
<reference evidence="6 7" key="1">
    <citation type="submission" date="2021-10" db="EMBL/GenBank/DDBJ databases">
        <title>Draft genome of Aestuariibacter halophilus JC2043.</title>
        <authorList>
            <person name="Emsley S.A."/>
            <person name="Pfannmuller K.M."/>
            <person name="Ushijima B."/>
            <person name="Saw J.H."/>
            <person name="Videau P."/>
        </authorList>
    </citation>
    <scope>NUCLEOTIDE SEQUENCE [LARGE SCALE GENOMIC DNA]</scope>
    <source>
        <strain evidence="6 7">JC2043</strain>
    </source>
</reference>
<feature type="domain" description="HTH araC/xylS-type" evidence="5">
    <location>
        <begin position="277"/>
        <end position="375"/>
    </location>
</feature>
<feature type="transmembrane region" description="Helical" evidence="4">
    <location>
        <begin position="208"/>
        <end position="233"/>
    </location>
</feature>
<dbReference type="PANTHER" id="PTHR43280:SF29">
    <property type="entry name" value="ARAC-FAMILY TRANSCRIPTIONAL REGULATOR"/>
    <property type="match status" value="1"/>
</dbReference>
<dbReference type="RefSeq" id="WP_229161322.1">
    <property type="nucleotide sequence ID" value="NZ_JAJEWP010000004.1"/>
</dbReference>
<evidence type="ECO:0000259" key="5">
    <source>
        <dbReference type="PROSITE" id="PS01124"/>
    </source>
</evidence>
<gene>
    <name evidence="6" type="ORF">LJ739_13630</name>
</gene>
<keyword evidence="7" id="KW-1185">Reference proteome</keyword>
<keyword evidence="4" id="KW-0472">Membrane</keyword>
<feature type="transmembrane region" description="Helical" evidence="4">
    <location>
        <begin position="6"/>
        <end position="25"/>
    </location>
</feature>
<evidence type="ECO:0000313" key="6">
    <source>
        <dbReference type="EMBL" id="MCC2617289.1"/>
    </source>
</evidence>
<dbReference type="EMBL" id="JAJEWP010000004">
    <property type="protein sequence ID" value="MCC2617289.1"/>
    <property type="molecule type" value="Genomic_DNA"/>
</dbReference>
<sequence>MQLDLSSGILLIGIVQGLFLALSLVLHKPAPLVANRFLAALMLSFAIALLVHFLQVTELWRVWLKTYLLGSAVVFVFGPLLYLYTRQLTQPSRRFTLSLLLHFVPVCLNWALFIPLLFAPPESVINGIVAGQSADQGLSVLPLLKATSVVLYTLWSLKLWFEHAHRIRQTFSALEQKSLSWLRNLLLGFLSFETVFVVVMLADVDLSMIPAGIDSVLSLVLVVLIFMTGFYGLQQPEIFRHVNDAPVPEMPEASEAGKQKVSNLNTQVKAHIDAELDRVVRTDNLYTERFLDLRTLAQHVKVTPHQLSEYLNDVLKVNFYDYINGLRIDEAKRQLVASDTPILDVGLAVGFNNKATFNKAFKKHTAMTPSQYRKENQ</sequence>